<feature type="compositionally biased region" description="Basic and acidic residues" evidence="1">
    <location>
        <begin position="15"/>
        <end position="29"/>
    </location>
</feature>
<name>A0A0F9RP50_9ZZZZ</name>
<reference evidence="2" key="1">
    <citation type="journal article" date="2015" name="Nature">
        <title>Complex archaea that bridge the gap between prokaryotes and eukaryotes.</title>
        <authorList>
            <person name="Spang A."/>
            <person name="Saw J.H."/>
            <person name="Jorgensen S.L."/>
            <person name="Zaremba-Niedzwiedzka K."/>
            <person name="Martijn J."/>
            <person name="Lind A.E."/>
            <person name="van Eijk R."/>
            <person name="Schleper C."/>
            <person name="Guy L."/>
            <person name="Ettema T.J."/>
        </authorList>
    </citation>
    <scope>NUCLEOTIDE SEQUENCE</scope>
</reference>
<sequence length="72" mass="8095">MITEAKNKAIKKPKKKDDAPEPGNEKQCPKCERTNFNRICRCSKCGRVSCDRCDASQGTCNCEKVKNETKTV</sequence>
<feature type="region of interest" description="Disordered" evidence="1">
    <location>
        <begin position="1"/>
        <end position="29"/>
    </location>
</feature>
<organism evidence="2">
    <name type="scientific">marine sediment metagenome</name>
    <dbReference type="NCBI Taxonomy" id="412755"/>
    <lineage>
        <taxon>unclassified sequences</taxon>
        <taxon>metagenomes</taxon>
        <taxon>ecological metagenomes</taxon>
    </lineage>
</organism>
<evidence type="ECO:0000313" key="2">
    <source>
        <dbReference type="EMBL" id="KKN58285.1"/>
    </source>
</evidence>
<protein>
    <submittedName>
        <fullName evidence="2">Uncharacterized protein</fullName>
    </submittedName>
</protein>
<proteinExistence type="predicted"/>
<accession>A0A0F9RP50</accession>
<dbReference type="AlphaFoldDB" id="A0A0F9RP50"/>
<evidence type="ECO:0000256" key="1">
    <source>
        <dbReference type="SAM" id="MobiDB-lite"/>
    </source>
</evidence>
<dbReference type="EMBL" id="LAZR01000768">
    <property type="protein sequence ID" value="KKN58285.1"/>
    <property type="molecule type" value="Genomic_DNA"/>
</dbReference>
<comment type="caution">
    <text evidence="2">The sequence shown here is derived from an EMBL/GenBank/DDBJ whole genome shotgun (WGS) entry which is preliminary data.</text>
</comment>
<gene>
    <name evidence="2" type="ORF">LCGC14_0553650</name>
</gene>